<sequence>MTEIIKINPLNPETHLLKKGKEVLEKDGIIGYPTDTVYGLGVNAFNSKAVRKVFALKERDFSKPILLVISKEFNLKEIVAEIPSQALKLIKTFWPGPLTIIFKAGRKLPSILTGEKGTVGIRVPDNLITLKLLSLCRFPITSTSANPSGMPSAENVLQVNKYFSDKLDLIIDGGKCNNPEPSTIVDFAEQGIKIVREGRISADKILSILTN</sequence>
<reference evidence="13 14" key="1">
    <citation type="journal article" date="2016" name="Nat. Commun.">
        <title>Thousands of microbial genomes shed light on interconnected biogeochemical processes in an aquifer system.</title>
        <authorList>
            <person name="Anantharaman K."/>
            <person name="Brown C.T."/>
            <person name="Hug L.A."/>
            <person name="Sharon I."/>
            <person name="Castelle C.J."/>
            <person name="Probst A.J."/>
            <person name="Thomas B.C."/>
            <person name="Singh A."/>
            <person name="Wilkins M.J."/>
            <person name="Karaoz U."/>
            <person name="Brodie E.L."/>
            <person name="Williams K.H."/>
            <person name="Hubbard S.S."/>
            <person name="Banfield J.F."/>
        </authorList>
    </citation>
    <scope>NUCLEOTIDE SEQUENCE [LARGE SCALE GENOMIC DNA]</scope>
</reference>
<feature type="domain" description="YrdC-like" evidence="12">
    <location>
        <begin position="14"/>
        <end position="200"/>
    </location>
</feature>
<dbReference type="GO" id="GO:0006450">
    <property type="term" value="P:regulation of translational fidelity"/>
    <property type="evidence" value="ECO:0007669"/>
    <property type="project" value="TreeGrafter"/>
</dbReference>
<keyword evidence="7" id="KW-0548">Nucleotidyltransferase</keyword>
<dbReference type="InterPro" id="IPR006070">
    <property type="entry name" value="Sua5-like_dom"/>
</dbReference>
<dbReference type="EC" id="2.7.7.87" evidence="3"/>
<dbReference type="PROSITE" id="PS51163">
    <property type="entry name" value="YRDC"/>
    <property type="match status" value="1"/>
</dbReference>
<gene>
    <name evidence="13" type="ORF">A3G31_05105</name>
</gene>
<comment type="similarity">
    <text evidence="2">Belongs to the SUA5 family.</text>
</comment>
<dbReference type="STRING" id="1817883.A3G31_05105"/>
<dbReference type="Pfam" id="PF01300">
    <property type="entry name" value="Sua5_yciO_yrdC"/>
    <property type="match status" value="1"/>
</dbReference>
<dbReference type="AlphaFoldDB" id="A0A1F7SLQ9"/>
<keyword evidence="8" id="KW-0547">Nucleotide-binding</keyword>
<comment type="subcellular location">
    <subcellularLocation>
        <location evidence="1">Cytoplasm</location>
    </subcellularLocation>
</comment>
<evidence type="ECO:0000256" key="11">
    <source>
        <dbReference type="ARBA" id="ARBA00048366"/>
    </source>
</evidence>
<keyword evidence="9" id="KW-0067">ATP-binding</keyword>
<name>A0A1F7SLQ9_9BACT</name>
<evidence type="ECO:0000256" key="1">
    <source>
        <dbReference type="ARBA" id="ARBA00004496"/>
    </source>
</evidence>
<protein>
    <recommendedName>
        <fullName evidence="10">L-threonylcarbamoyladenylate synthase</fullName>
        <ecNumber evidence="3">2.7.7.87</ecNumber>
    </recommendedName>
    <alternativeName>
        <fullName evidence="10">L-threonylcarbamoyladenylate synthase</fullName>
    </alternativeName>
</protein>
<keyword evidence="5" id="KW-0808">Transferase</keyword>
<evidence type="ECO:0000256" key="10">
    <source>
        <dbReference type="ARBA" id="ARBA00029774"/>
    </source>
</evidence>
<evidence type="ECO:0000256" key="6">
    <source>
        <dbReference type="ARBA" id="ARBA00022694"/>
    </source>
</evidence>
<evidence type="ECO:0000313" key="13">
    <source>
        <dbReference type="EMBL" id="OGL54144.1"/>
    </source>
</evidence>
<dbReference type="NCBIfam" id="TIGR00057">
    <property type="entry name" value="L-threonylcarbamoyladenylate synthase"/>
    <property type="match status" value="1"/>
</dbReference>
<evidence type="ECO:0000256" key="8">
    <source>
        <dbReference type="ARBA" id="ARBA00022741"/>
    </source>
</evidence>
<dbReference type="InterPro" id="IPR017945">
    <property type="entry name" value="DHBP_synth_RibB-like_a/b_dom"/>
</dbReference>
<evidence type="ECO:0000256" key="4">
    <source>
        <dbReference type="ARBA" id="ARBA00022490"/>
    </source>
</evidence>
<evidence type="ECO:0000256" key="3">
    <source>
        <dbReference type="ARBA" id="ARBA00012584"/>
    </source>
</evidence>
<evidence type="ECO:0000256" key="7">
    <source>
        <dbReference type="ARBA" id="ARBA00022695"/>
    </source>
</evidence>
<dbReference type="InterPro" id="IPR050156">
    <property type="entry name" value="TC-AMP_synthase_SUA5"/>
</dbReference>
<dbReference type="EMBL" id="MGDI01000016">
    <property type="protein sequence ID" value="OGL54144.1"/>
    <property type="molecule type" value="Genomic_DNA"/>
</dbReference>
<evidence type="ECO:0000256" key="9">
    <source>
        <dbReference type="ARBA" id="ARBA00022840"/>
    </source>
</evidence>
<dbReference type="GO" id="GO:0008033">
    <property type="term" value="P:tRNA processing"/>
    <property type="evidence" value="ECO:0007669"/>
    <property type="project" value="UniProtKB-KW"/>
</dbReference>
<keyword evidence="4" id="KW-0963">Cytoplasm</keyword>
<dbReference type="PANTHER" id="PTHR17490">
    <property type="entry name" value="SUA5"/>
    <property type="match status" value="1"/>
</dbReference>
<proteinExistence type="inferred from homology"/>
<dbReference type="SUPFAM" id="SSF55821">
    <property type="entry name" value="YrdC/RibB"/>
    <property type="match status" value="1"/>
</dbReference>
<evidence type="ECO:0000313" key="14">
    <source>
        <dbReference type="Proteomes" id="UP000178082"/>
    </source>
</evidence>
<comment type="catalytic activity">
    <reaction evidence="11">
        <text>L-threonine + hydrogencarbonate + ATP = L-threonylcarbamoyladenylate + diphosphate + H2O</text>
        <dbReference type="Rhea" id="RHEA:36407"/>
        <dbReference type="ChEBI" id="CHEBI:15377"/>
        <dbReference type="ChEBI" id="CHEBI:17544"/>
        <dbReference type="ChEBI" id="CHEBI:30616"/>
        <dbReference type="ChEBI" id="CHEBI:33019"/>
        <dbReference type="ChEBI" id="CHEBI:57926"/>
        <dbReference type="ChEBI" id="CHEBI:73682"/>
        <dbReference type="EC" id="2.7.7.87"/>
    </reaction>
</comment>
<organism evidence="13 14">
    <name type="scientific">Candidatus Schekmanbacteria bacterium RIFCSPLOWO2_12_FULL_38_15</name>
    <dbReference type="NCBI Taxonomy" id="1817883"/>
    <lineage>
        <taxon>Bacteria</taxon>
        <taxon>Candidatus Schekmaniibacteriota</taxon>
    </lineage>
</organism>
<keyword evidence="6" id="KW-0819">tRNA processing</keyword>
<dbReference type="GO" id="GO:0005737">
    <property type="term" value="C:cytoplasm"/>
    <property type="evidence" value="ECO:0007669"/>
    <property type="project" value="UniProtKB-SubCell"/>
</dbReference>
<dbReference type="GO" id="GO:0005524">
    <property type="term" value="F:ATP binding"/>
    <property type="evidence" value="ECO:0007669"/>
    <property type="project" value="UniProtKB-KW"/>
</dbReference>
<accession>A0A1F7SLQ9</accession>
<evidence type="ECO:0000259" key="12">
    <source>
        <dbReference type="PROSITE" id="PS51163"/>
    </source>
</evidence>
<comment type="caution">
    <text evidence="13">The sequence shown here is derived from an EMBL/GenBank/DDBJ whole genome shotgun (WGS) entry which is preliminary data.</text>
</comment>
<dbReference type="Proteomes" id="UP000178082">
    <property type="component" value="Unassembled WGS sequence"/>
</dbReference>
<dbReference type="GO" id="GO:0000049">
    <property type="term" value="F:tRNA binding"/>
    <property type="evidence" value="ECO:0007669"/>
    <property type="project" value="TreeGrafter"/>
</dbReference>
<dbReference type="GO" id="GO:0003725">
    <property type="term" value="F:double-stranded RNA binding"/>
    <property type="evidence" value="ECO:0007669"/>
    <property type="project" value="InterPro"/>
</dbReference>
<evidence type="ECO:0000256" key="2">
    <source>
        <dbReference type="ARBA" id="ARBA00007663"/>
    </source>
</evidence>
<dbReference type="Gene3D" id="3.90.870.10">
    <property type="entry name" value="DHBP synthase"/>
    <property type="match status" value="1"/>
</dbReference>
<evidence type="ECO:0000256" key="5">
    <source>
        <dbReference type="ARBA" id="ARBA00022679"/>
    </source>
</evidence>
<dbReference type="GO" id="GO:0061710">
    <property type="term" value="F:L-threonylcarbamoyladenylate synthase"/>
    <property type="evidence" value="ECO:0007669"/>
    <property type="project" value="UniProtKB-EC"/>
</dbReference>
<dbReference type="PANTHER" id="PTHR17490:SF16">
    <property type="entry name" value="THREONYLCARBAMOYL-AMP SYNTHASE"/>
    <property type="match status" value="1"/>
</dbReference>